<dbReference type="InterPro" id="IPR049171">
    <property type="entry name" value="GLGE_C"/>
</dbReference>
<dbReference type="InterPro" id="IPR006047">
    <property type="entry name" value="GH13_cat_dom"/>
</dbReference>
<dbReference type="CDD" id="cd11344">
    <property type="entry name" value="AmyAc_GlgE_like"/>
    <property type="match status" value="1"/>
</dbReference>
<dbReference type="Pfam" id="PF00128">
    <property type="entry name" value="Alpha-amylase"/>
    <property type="match status" value="1"/>
</dbReference>
<dbReference type="Pfam" id="PF21702">
    <property type="entry name" value="GLGE_C"/>
    <property type="match status" value="1"/>
</dbReference>
<dbReference type="EMBL" id="JANX01000200">
    <property type="protein sequence ID" value="KGM33295.1"/>
    <property type="molecule type" value="Genomic_DNA"/>
</dbReference>
<dbReference type="Gene3D" id="3.20.20.80">
    <property type="entry name" value="Glycosidases"/>
    <property type="match status" value="1"/>
</dbReference>
<proteinExistence type="predicted"/>
<accession>A0A0A0D5G6</accession>
<protein>
    <recommendedName>
        <fullName evidence="1">Glycosyl hydrolase family 13 catalytic domain-containing protein</fullName>
    </recommendedName>
</protein>
<dbReference type="PANTHER" id="PTHR47786:SF2">
    <property type="entry name" value="GLYCOSYL HYDROLASE FAMILY 13 CATALYTIC DOMAIN-CONTAINING PROTEIN"/>
    <property type="match status" value="1"/>
</dbReference>
<feature type="non-terminal residue" evidence="2">
    <location>
        <position position="1"/>
    </location>
</feature>
<feature type="domain" description="Glycosyl hydrolase family 13 catalytic" evidence="1">
    <location>
        <begin position="65"/>
        <end position="410"/>
    </location>
</feature>
<name>A0A0A0D5G6_9PROT</name>
<dbReference type="PANTHER" id="PTHR47786">
    <property type="entry name" value="ALPHA-1,4-GLUCAN:MALTOSE-1-PHOSPHATE MALTOSYLTRANSFERASE"/>
    <property type="match status" value="1"/>
</dbReference>
<dbReference type="OrthoDB" id="9805159at2"/>
<dbReference type="AlphaFoldDB" id="A0A0A0D5G6"/>
<evidence type="ECO:0000313" key="2">
    <source>
        <dbReference type="EMBL" id="KGM33295.1"/>
    </source>
</evidence>
<evidence type="ECO:0000313" key="3">
    <source>
        <dbReference type="Proteomes" id="UP000029995"/>
    </source>
</evidence>
<dbReference type="Gene3D" id="2.60.40.1180">
    <property type="entry name" value="Golgi alpha-mannosidase II"/>
    <property type="match status" value="1"/>
</dbReference>
<comment type="caution">
    <text evidence="2">The sequence shown here is derived from an EMBL/GenBank/DDBJ whole genome shotgun (WGS) entry which is preliminary data.</text>
</comment>
<dbReference type="SUPFAM" id="SSF51445">
    <property type="entry name" value="(Trans)glycosidases"/>
    <property type="match status" value="1"/>
</dbReference>
<dbReference type="InterPro" id="IPR013780">
    <property type="entry name" value="Glyco_hydro_b"/>
</dbReference>
<gene>
    <name evidence="2" type="ORF">P409_16595</name>
</gene>
<dbReference type="InterPro" id="IPR017853">
    <property type="entry name" value="GH"/>
</dbReference>
<evidence type="ECO:0000259" key="1">
    <source>
        <dbReference type="SMART" id="SM00642"/>
    </source>
</evidence>
<organism evidence="2 3">
    <name type="scientific">Inquilinus limosus MP06</name>
    <dbReference type="NCBI Taxonomy" id="1398085"/>
    <lineage>
        <taxon>Bacteria</taxon>
        <taxon>Pseudomonadati</taxon>
        <taxon>Pseudomonadota</taxon>
        <taxon>Alphaproteobacteria</taxon>
        <taxon>Rhodospirillales</taxon>
        <taxon>Rhodospirillaceae</taxon>
        <taxon>Inquilinus</taxon>
    </lineage>
</organism>
<sequence>IRAELEALLAGFAEAAPAERLARLQAPETAALMAQADRRPFAIRQEPPQAVDAERRAAGFASWYELFPRSASGDPNRHGTFDDVIRRLPAIRAMGFDVLYFPPIHPIGRRNRKGRNNTLTPGPEDPGSPYAIGSDEGGHDAIHPQLGTIEDFRRLRDAAAEHGLELALDFAIQCAPDHPWLREHPGWFSWRPDGSIRYAENPPKKYQDIVNVEFYAEGAVPDLWRTLRDIVAFWVGEGVQLFRVDNPHTKPFPFWEWLIADIRSRDPGVVFLAEAFTRPKVMYRLAKIGFSQSYTYFTWRNGKAELTSYLTELTTTAPKDFFRPHFFVNTPDINPQFLQTSGRPGFLIRAALATTLSGLWGMYNGFELCEAQAVPGKEEYLDSEKYQLRAWDWDRPGNIVAEITRLNRIRHANPALQTHLGLTFYNAFNDSILYYGKATPDRGNVLLVAVNLDPHRPQEADIEIPLWEWGLPDHGALAAEELMTGRELTWHGKIQHIRLDLALPFAIWRVRPAQEV</sequence>
<dbReference type="Proteomes" id="UP000029995">
    <property type="component" value="Unassembled WGS sequence"/>
</dbReference>
<reference evidence="2 3" key="1">
    <citation type="submission" date="2014-01" db="EMBL/GenBank/DDBJ databases">
        <title>Genome sequence determination for a cystic fibrosis isolate, Inquilinus limosus.</title>
        <authorList>
            <person name="Pino M."/>
            <person name="Di Conza J."/>
            <person name="Gutkind G."/>
        </authorList>
    </citation>
    <scope>NUCLEOTIDE SEQUENCE [LARGE SCALE GENOMIC DNA]</scope>
    <source>
        <strain evidence="2 3">MP06</strain>
    </source>
</reference>
<dbReference type="SMART" id="SM00642">
    <property type="entry name" value="Aamy"/>
    <property type="match status" value="1"/>
</dbReference>
<dbReference type="RefSeq" id="WP_034839522.1">
    <property type="nucleotide sequence ID" value="NZ_JANX01000200.1"/>
</dbReference>
<dbReference type="GO" id="GO:0005975">
    <property type="term" value="P:carbohydrate metabolic process"/>
    <property type="evidence" value="ECO:0007669"/>
    <property type="project" value="InterPro"/>
</dbReference>